<evidence type="ECO:0000313" key="2">
    <source>
        <dbReference type="Proteomes" id="UP000284120"/>
    </source>
</evidence>
<evidence type="ECO:0000313" key="1">
    <source>
        <dbReference type="EMBL" id="RWU04432.1"/>
    </source>
</evidence>
<dbReference type="Proteomes" id="UP000284120">
    <property type="component" value="Unassembled WGS sequence"/>
</dbReference>
<protein>
    <submittedName>
        <fullName evidence="1">T9SS type A sorting domain-containing protein</fullName>
    </submittedName>
</protein>
<dbReference type="OrthoDB" id="1466765at2"/>
<organism evidence="1 2">
    <name type="scientific">Pedobacter chitinilyticus</name>
    <dbReference type="NCBI Taxonomy" id="2233776"/>
    <lineage>
        <taxon>Bacteria</taxon>
        <taxon>Pseudomonadati</taxon>
        <taxon>Bacteroidota</taxon>
        <taxon>Sphingobacteriia</taxon>
        <taxon>Sphingobacteriales</taxon>
        <taxon>Sphingobacteriaceae</taxon>
        <taxon>Pedobacter</taxon>
    </lineage>
</organism>
<dbReference type="AlphaFoldDB" id="A0A443YL01"/>
<name>A0A443YL01_9SPHI</name>
<dbReference type="NCBIfam" id="TIGR04183">
    <property type="entry name" value="Por_Secre_tail"/>
    <property type="match status" value="1"/>
</dbReference>
<sequence>MKKLLLSLLFIIGITVAGYAQIFSQNFSSSSNIVDYITSTAEANKFTAIGSGTNNIASITSGTLRFTKTGSGTAHFSRNASFIGPPTALKISFTLNVSNIAATNTTQAQLYAGTGFANSSGAPTLASTTHSRLVIGFDAAQGFNISGPNAPTGSTPYYNTTKVITWVINNTGSILNYSAPDGSAKTLANDTWDLYVDDIGIPTATPVLAARGAQSANLALEQFFFRYDTGSENATITFDDFLINDQTTILPVSLTSFNAKANLQNIELAWATASESNNSHFEVLRSGDGKIFSKIGEVKGAGTSSTAKSYAFTDKDALPGVSYYQLKQVDADGKSSESEVVAVKSNVAASNFRVFANRQEGTVKLTIFAANEGKGSIKIYDLNGRKLTEQQLNLNKGYTNVSVPFNGANGLHVASLTTASETVTQKFIQ</sequence>
<accession>A0A443YL01</accession>
<dbReference type="InterPro" id="IPR013783">
    <property type="entry name" value="Ig-like_fold"/>
</dbReference>
<keyword evidence="2" id="KW-1185">Reference proteome</keyword>
<dbReference type="EMBL" id="SAYW01000007">
    <property type="protein sequence ID" value="RWU04432.1"/>
    <property type="molecule type" value="Genomic_DNA"/>
</dbReference>
<proteinExistence type="predicted"/>
<dbReference type="Gene3D" id="2.60.40.10">
    <property type="entry name" value="Immunoglobulins"/>
    <property type="match status" value="1"/>
</dbReference>
<reference evidence="1 2" key="1">
    <citation type="submission" date="2018-06" db="EMBL/GenBank/DDBJ databases">
        <title>Pedobacter endophyticus sp. nov., an endophytic bacterium isolated from a leaf of Triticum aestivum.</title>
        <authorList>
            <person name="Zhang L."/>
        </authorList>
    </citation>
    <scope>NUCLEOTIDE SEQUENCE [LARGE SCALE GENOMIC DNA]</scope>
    <source>
        <strain evidence="1 2">CM134L-2</strain>
    </source>
</reference>
<gene>
    <name evidence="1" type="ORF">DPV69_19140</name>
</gene>
<comment type="caution">
    <text evidence="1">The sequence shown here is derived from an EMBL/GenBank/DDBJ whole genome shotgun (WGS) entry which is preliminary data.</text>
</comment>
<dbReference type="RefSeq" id="WP_113649024.1">
    <property type="nucleotide sequence ID" value="NZ_QMHN01000007.1"/>
</dbReference>
<dbReference type="InterPro" id="IPR026444">
    <property type="entry name" value="Secre_tail"/>
</dbReference>